<reference evidence="4 7" key="3">
    <citation type="submission" date="2019-06" db="EMBL/GenBank/DDBJ databases">
        <title>Biocontrol Bacillus strains from Vietnam.</title>
        <authorList>
            <person name="Borriss R."/>
            <person name="Lasch P."/>
            <person name="Thanh Tam L.T."/>
        </authorList>
    </citation>
    <scope>NUCLEOTIDE SEQUENCE [LARGE SCALE GENOMIC DNA]</scope>
    <source>
        <strain evidence="4 7">A8</strain>
    </source>
</reference>
<proteinExistence type="predicted"/>
<evidence type="ECO:0000313" key="2">
    <source>
        <dbReference type="EMBL" id="KMP20257.1"/>
    </source>
</evidence>
<keyword evidence="1" id="KW-0472">Membrane</keyword>
<sequence length="58" mass="6742">MLIVFIPVALSLIVIIIIIKEHRNKFPIPHNYKRTIKHQDIMYALSGKKNLSTSRLNT</sequence>
<reference evidence="3 6" key="2">
    <citation type="submission" date="2019-01" db="EMBL/GenBank/DDBJ databases">
        <title>Draft genome sequence of heavy metal resistant Bacillus cereus NWUAB01.</title>
        <authorList>
            <person name="Babalola O."/>
            <person name="Aremu B.R."/>
            <person name="Ayangbenro A.S."/>
        </authorList>
    </citation>
    <scope>NUCLEOTIDE SEQUENCE [LARGE SCALE GENOMIC DNA]</scope>
    <source>
        <strain evidence="3 6">NWUAB01</strain>
    </source>
</reference>
<dbReference type="EMBL" id="JYFW01000012">
    <property type="protein sequence ID" value="KMP20257.1"/>
    <property type="molecule type" value="Genomic_DNA"/>
</dbReference>
<protein>
    <submittedName>
        <fullName evidence="2">Excinuclease ABC subunit C</fullName>
    </submittedName>
</protein>
<organism evidence="2 5">
    <name type="scientific">Bacillus cereus</name>
    <dbReference type="NCBI Taxonomy" id="1396"/>
    <lineage>
        <taxon>Bacteria</taxon>
        <taxon>Bacillati</taxon>
        <taxon>Bacillota</taxon>
        <taxon>Bacilli</taxon>
        <taxon>Bacillales</taxon>
        <taxon>Bacillaceae</taxon>
        <taxon>Bacillus</taxon>
        <taxon>Bacillus cereus group</taxon>
    </lineage>
</organism>
<dbReference type="EMBL" id="QNGD03000002">
    <property type="protein sequence ID" value="RWQ76797.1"/>
    <property type="molecule type" value="Genomic_DNA"/>
</dbReference>
<name>A0A9X0G9J6_BACCE</name>
<comment type="caution">
    <text evidence="2">The sequence shown here is derived from an EMBL/GenBank/DDBJ whole genome shotgun (WGS) entry which is preliminary data.</text>
</comment>
<keyword evidence="1" id="KW-0812">Transmembrane</keyword>
<dbReference type="EMBL" id="VDDR01000001">
    <property type="protein sequence ID" value="TNC03282.1"/>
    <property type="molecule type" value="Genomic_DNA"/>
</dbReference>
<evidence type="ECO:0000313" key="4">
    <source>
        <dbReference type="EMBL" id="TNC03282.1"/>
    </source>
</evidence>
<keyword evidence="1" id="KW-1133">Transmembrane helix</keyword>
<reference evidence="2 5" key="1">
    <citation type="submission" date="2015-02" db="EMBL/GenBank/DDBJ databases">
        <title>Evolution of B. cereus sensu lato: Distribution, horizontal transfer and duplication of chromosomal virulence genes.</title>
        <authorList>
            <person name="Boehm M.-E."/>
            <person name="Huptas C."/>
            <person name="Krey V.M."/>
            <person name="Scherer S."/>
        </authorList>
    </citation>
    <scope>NUCLEOTIDE SEQUENCE [LARGE SCALE GENOMIC DNA]</scope>
    <source>
        <strain evidence="2 5">#17</strain>
    </source>
</reference>
<dbReference type="Proteomes" id="UP000309400">
    <property type="component" value="Unassembled WGS sequence"/>
</dbReference>
<dbReference type="AlphaFoldDB" id="A0A9X0G9J6"/>
<evidence type="ECO:0000313" key="3">
    <source>
        <dbReference type="EMBL" id="RWQ76797.1"/>
    </source>
</evidence>
<evidence type="ECO:0000313" key="5">
    <source>
        <dbReference type="Proteomes" id="UP000036243"/>
    </source>
</evidence>
<gene>
    <name evidence="3" type="ORF">DR116_0004975</name>
    <name evidence="4" type="ORF">FHG65_03615</name>
    <name evidence="2" type="ORF">TQ94_08040</name>
</gene>
<feature type="transmembrane region" description="Helical" evidence="1">
    <location>
        <begin position="6"/>
        <end position="23"/>
    </location>
</feature>
<dbReference type="Proteomes" id="UP000253597">
    <property type="component" value="Unassembled WGS sequence"/>
</dbReference>
<evidence type="ECO:0000313" key="6">
    <source>
        <dbReference type="Proteomes" id="UP000253597"/>
    </source>
</evidence>
<dbReference type="Proteomes" id="UP000036243">
    <property type="component" value="Unassembled WGS sequence"/>
</dbReference>
<evidence type="ECO:0000256" key="1">
    <source>
        <dbReference type="SAM" id="Phobius"/>
    </source>
</evidence>
<accession>A0A9X0G9J6</accession>
<evidence type="ECO:0000313" key="7">
    <source>
        <dbReference type="Proteomes" id="UP000309400"/>
    </source>
</evidence>